<accession>A0A1S8T8C6</accession>
<dbReference type="EC" id="2.7.8.33" evidence="9"/>
<protein>
    <submittedName>
        <fullName evidence="9">Putative undecaprenyl-phosphate N-acetylglucosaminyl 1-phosphate transferase</fullName>
        <ecNumber evidence="9">2.7.8.33</ecNumber>
    </submittedName>
</protein>
<dbReference type="GO" id="GO:0009103">
    <property type="term" value="P:lipopolysaccharide biosynthetic process"/>
    <property type="evidence" value="ECO:0007669"/>
    <property type="project" value="TreeGrafter"/>
</dbReference>
<feature type="transmembrane region" description="Helical" evidence="8">
    <location>
        <begin position="102"/>
        <end position="121"/>
    </location>
</feature>
<comment type="cofactor">
    <cofactor evidence="7">
        <name>Mg(2+)</name>
        <dbReference type="ChEBI" id="CHEBI:18420"/>
    </cofactor>
</comment>
<evidence type="ECO:0000256" key="3">
    <source>
        <dbReference type="ARBA" id="ARBA00022679"/>
    </source>
</evidence>
<dbReference type="GO" id="GO:0046872">
    <property type="term" value="F:metal ion binding"/>
    <property type="evidence" value="ECO:0007669"/>
    <property type="project" value="UniProtKB-KW"/>
</dbReference>
<feature type="binding site" evidence="7">
    <location>
        <position position="218"/>
    </location>
    <ligand>
        <name>Mg(2+)</name>
        <dbReference type="ChEBI" id="CHEBI:18420"/>
    </ligand>
</feature>
<keyword evidence="6 8" id="KW-0472">Membrane</keyword>
<dbReference type="AlphaFoldDB" id="A0A1S8T8C6"/>
<keyword evidence="7" id="KW-0460">Magnesium</keyword>
<feature type="transmembrane region" description="Helical" evidence="8">
    <location>
        <begin position="243"/>
        <end position="264"/>
    </location>
</feature>
<reference evidence="9 10" key="1">
    <citation type="submission" date="2016-05" db="EMBL/GenBank/DDBJ databases">
        <title>Microbial solvent formation.</title>
        <authorList>
            <person name="Poehlein A."/>
            <person name="Montoya Solano J.D."/>
            <person name="Flitsch S."/>
            <person name="Krabben P."/>
            <person name="Duerre P."/>
            <person name="Daniel R."/>
        </authorList>
    </citation>
    <scope>NUCLEOTIDE SEQUENCE [LARGE SCALE GENOMIC DNA]</scope>
    <source>
        <strain evidence="9 10">DSM 2619</strain>
    </source>
</reference>
<keyword evidence="10" id="KW-1185">Reference proteome</keyword>
<dbReference type="GO" id="GO:0044038">
    <property type="term" value="P:cell wall macromolecule biosynthetic process"/>
    <property type="evidence" value="ECO:0007669"/>
    <property type="project" value="TreeGrafter"/>
</dbReference>
<feature type="transmembrane region" description="Helical" evidence="8">
    <location>
        <begin position="141"/>
        <end position="159"/>
    </location>
</feature>
<keyword evidence="7" id="KW-0479">Metal-binding</keyword>
<feature type="transmembrane region" description="Helical" evidence="8">
    <location>
        <begin position="46"/>
        <end position="64"/>
    </location>
</feature>
<dbReference type="CDD" id="cd06853">
    <property type="entry name" value="GT_WecA_like"/>
    <property type="match status" value="1"/>
</dbReference>
<evidence type="ECO:0000256" key="2">
    <source>
        <dbReference type="ARBA" id="ARBA00022475"/>
    </source>
</evidence>
<evidence type="ECO:0000256" key="6">
    <source>
        <dbReference type="ARBA" id="ARBA00023136"/>
    </source>
</evidence>
<dbReference type="Pfam" id="PF00953">
    <property type="entry name" value="Glycos_transf_4"/>
    <property type="match status" value="1"/>
</dbReference>
<feature type="transmembrane region" description="Helical" evidence="8">
    <location>
        <begin position="70"/>
        <end position="90"/>
    </location>
</feature>
<keyword evidence="4 8" id="KW-0812">Transmembrane</keyword>
<comment type="subcellular location">
    <subcellularLocation>
        <location evidence="1">Cell membrane</location>
        <topology evidence="1">Multi-pass membrane protein</topology>
    </subcellularLocation>
</comment>
<evidence type="ECO:0000313" key="9">
    <source>
        <dbReference type="EMBL" id="OOM73912.1"/>
    </source>
</evidence>
<evidence type="ECO:0000313" key="10">
    <source>
        <dbReference type="Proteomes" id="UP000190890"/>
    </source>
</evidence>
<keyword evidence="5 8" id="KW-1133">Transmembrane helix</keyword>
<evidence type="ECO:0000256" key="7">
    <source>
        <dbReference type="PIRSR" id="PIRSR600715-1"/>
    </source>
</evidence>
<dbReference type="PANTHER" id="PTHR22926">
    <property type="entry name" value="PHOSPHO-N-ACETYLMURAMOYL-PENTAPEPTIDE-TRANSFERASE"/>
    <property type="match status" value="1"/>
</dbReference>
<name>A0A1S8T8C6_9CLOT</name>
<feature type="transmembrane region" description="Helical" evidence="8">
    <location>
        <begin position="191"/>
        <end position="208"/>
    </location>
</feature>
<evidence type="ECO:0000256" key="8">
    <source>
        <dbReference type="SAM" id="Phobius"/>
    </source>
</evidence>
<dbReference type="GO" id="GO:0071555">
    <property type="term" value="P:cell wall organization"/>
    <property type="evidence" value="ECO:0007669"/>
    <property type="project" value="TreeGrafter"/>
</dbReference>
<dbReference type="GO" id="GO:0036380">
    <property type="term" value="F:UDP-N-acetylglucosamine-undecaprenyl-phosphate N-acetylglucosaminephosphotransferase activity"/>
    <property type="evidence" value="ECO:0007669"/>
    <property type="project" value="UniProtKB-EC"/>
</dbReference>
<dbReference type="GO" id="GO:0005886">
    <property type="term" value="C:plasma membrane"/>
    <property type="evidence" value="ECO:0007669"/>
    <property type="project" value="UniProtKB-SubCell"/>
</dbReference>
<dbReference type="Proteomes" id="UP000190890">
    <property type="component" value="Unassembled WGS sequence"/>
</dbReference>
<dbReference type="STRING" id="29367.CLPUN_42670"/>
<proteinExistence type="predicted"/>
<dbReference type="EMBL" id="LZZM01000207">
    <property type="protein sequence ID" value="OOM73912.1"/>
    <property type="molecule type" value="Genomic_DNA"/>
</dbReference>
<dbReference type="PANTHER" id="PTHR22926:SF3">
    <property type="entry name" value="UNDECAPRENYL-PHOSPHATE ALPHA-N-ACETYLGLUCOSAMINYL 1-PHOSPHATE TRANSFERASE"/>
    <property type="match status" value="1"/>
</dbReference>
<sequence>MNYILAMVVSLIIALITMPFLMKLASKLHFTDKPNKRKQHKKPTPLCGGIALYIGFFISYFIFVRVRDGFHQQITVFMAATMIVLIGLIDDWYKTKGKEFKILPRLVIQLLSAVLVFKAGIVFEGFTNPITGIFIELNPTIQFFLTITWIFGVTTVINWSDGMDGLAGGLSLISAITFFLAAIILSQPESALVSIILAGAILGFLYYNKYPAKVFMGDSGANFLGFILSITALDGAFKQATVLSLFIPILALAVPIFDNLFVIFKRFSEGKPVYQADRSQIHFRLEEKGFSTVQIINYIMVMSFTFSAISIVLLLIKR</sequence>
<feature type="transmembrane region" description="Helical" evidence="8">
    <location>
        <begin position="6"/>
        <end position="25"/>
    </location>
</feature>
<organism evidence="9 10">
    <name type="scientific">Clostridium puniceum</name>
    <dbReference type="NCBI Taxonomy" id="29367"/>
    <lineage>
        <taxon>Bacteria</taxon>
        <taxon>Bacillati</taxon>
        <taxon>Bacillota</taxon>
        <taxon>Clostridia</taxon>
        <taxon>Eubacteriales</taxon>
        <taxon>Clostridiaceae</taxon>
        <taxon>Clostridium</taxon>
    </lineage>
</organism>
<feature type="transmembrane region" description="Helical" evidence="8">
    <location>
        <begin position="166"/>
        <end position="185"/>
    </location>
</feature>
<feature type="binding site" evidence="7">
    <location>
        <position position="158"/>
    </location>
    <ligand>
        <name>Mg(2+)</name>
        <dbReference type="ChEBI" id="CHEBI:18420"/>
    </ligand>
</feature>
<comment type="caution">
    <text evidence="9">The sequence shown here is derived from an EMBL/GenBank/DDBJ whole genome shotgun (WGS) entry which is preliminary data.</text>
</comment>
<gene>
    <name evidence="9" type="primary">tagO</name>
    <name evidence="9" type="ORF">CLPUN_42670</name>
</gene>
<dbReference type="OrthoDB" id="9805475at2"/>
<feature type="transmembrane region" description="Helical" evidence="8">
    <location>
        <begin position="295"/>
        <end position="316"/>
    </location>
</feature>
<evidence type="ECO:0000256" key="1">
    <source>
        <dbReference type="ARBA" id="ARBA00004651"/>
    </source>
</evidence>
<keyword evidence="3 9" id="KW-0808">Transferase</keyword>
<keyword evidence="2" id="KW-1003">Cell membrane</keyword>
<evidence type="ECO:0000256" key="5">
    <source>
        <dbReference type="ARBA" id="ARBA00022989"/>
    </source>
</evidence>
<dbReference type="InterPro" id="IPR000715">
    <property type="entry name" value="Glycosyl_transferase_4"/>
</dbReference>
<evidence type="ECO:0000256" key="4">
    <source>
        <dbReference type="ARBA" id="ARBA00022692"/>
    </source>
</evidence>
<dbReference type="RefSeq" id="WP_077849218.1">
    <property type="nucleotide sequence ID" value="NZ_LZZM01000207.1"/>
</dbReference>